<proteinExistence type="predicted"/>
<dbReference type="Proteomes" id="UP001279734">
    <property type="component" value="Unassembled WGS sequence"/>
</dbReference>
<name>A0AAD3T312_NEPGR</name>
<evidence type="ECO:0000313" key="2">
    <source>
        <dbReference type="Proteomes" id="UP001279734"/>
    </source>
</evidence>
<dbReference type="EMBL" id="BSYO01000023">
    <property type="protein sequence ID" value="GMH21574.1"/>
    <property type="molecule type" value="Genomic_DNA"/>
</dbReference>
<sequence length="77" mass="8614">MVANSNAVALIGGTGTERATAWTYHSLRWRNYFRSSRSSIFDLIKNAIRVAATDCPELFTLQRDQITEKLFACSSPS</sequence>
<gene>
    <name evidence="1" type="ORF">Nepgr_023416</name>
</gene>
<dbReference type="AlphaFoldDB" id="A0AAD3T312"/>
<keyword evidence="2" id="KW-1185">Reference proteome</keyword>
<reference evidence="1" key="1">
    <citation type="submission" date="2023-05" db="EMBL/GenBank/DDBJ databases">
        <title>Nepenthes gracilis genome sequencing.</title>
        <authorList>
            <person name="Fukushima K."/>
        </authorList>
    </citation>
    <scope>NUCLEOTIDE SEQUENCE</scope>
    <source>
        <strain evidence="1">SING2019-196</strain>
    </source>
</reference>
<comment type="caution">
    <text evidence="1">The sequence shown here is derived from an EMBL/GenBank/DDBJ whole genome shotgun (WGS) entry which is preliminary data.</text>
</comment>
<evidence type="ECO:0000313" key="1">
    <source>
        <dbReference type="EMBL" id="GMH21574.1"/>
    </source>
</evidence>
<dbReference type="PANTHER" id="PTHR46554">
    <property type="entry name" value="MEDIATOR OF RNA POLYMERASE II TRANSCRIPTION SUBUNIT 26A-RELATED"/>
    <property type="match status" value="1"/>
</dbReference>
<protein>
    <submittedName>
        <fullName evidence="1">Uncharacterized protein</fullName>
    </submittedName>
</protein>
<organism evidence="1 2">
    <name type="scientific">Nepenthes gracilis</name>
    <name type="common">Slender pitcher plant</name>
    <dbReference type="NCBI Taxonomy" id="150966"/>
    <lineage>
        <taxon>Eukaryota</taxon>
        <taxon>Viridiplantae</taxon>
        <taxon>Streptophyta</taxon>
        <taxon>Embryophyta</taxon>
        <taxon>Tracheophyta</taxon>
        <taxon>Spermatophyta</taxon>
        <taxon>Magnoliopsida</taxon>
        <taxon>eudicotyledons</taxon>
        <taxon>Gunneridae</taxon>
        <taxon>Pentapetalae</taxon>
        <taxon>Caryophyllales</taxon>
        <taxon>Nepenthaceae</taxon>
        <taxon>Nepenthes</taxon>
    </lineage>
</organism>
<accession>A0AAD3T312</accession>
<dbReference type="PANTHER" id="PTHR46554:SF2">
    <property type="entry name" value="TFIIS N-TERMINAL DOMAIN-CONTAINING PROTEIN"/>
    <property type="match status" value="1"/>
</dbReference>